<accession>A0A0C9VBB3</accession>
<organism evidence="2 3">
    <name type="scientific">Sphaerobolus stellatus (strain SS14)</name>
    <dbReference type="NCBI Taxonomy" id="990650"/>
    <lineage>
        <taxon>Eukaryota</taxon>
        <taxon>Fungi</taxon>
        <taxon>Dikarya</taxon>
        <taxon>Basidiomycota</taxon>
        <taxon>Agaricomycotina</taxon>
        <taxon>Agaricomycetes</taxon>
        <taxon>Phallomycetidae</taxon>
        <taxon>Geastrales</taxon>
        <taxon>Sphaerobolaceae</taxon>
        <taxon>Sphaerobolus</taxon>
    </lineage>
</organism>
<reference evidence="2 3" key="1">
    <citation type="submission" date="2014-06" db="EMBL/GenBank/DDBJ databases">
        <title>Evolutionary Origins and Diversification of the Mycorrhizal Mutualists.</title>
        <authorList>
            <consortium name="DOE Joint Genome Institute"/>
            <consortium name="Mycorrhizal Genomics Consortium"/>
            <person name="Kohler A."/>
            <person name="Kuo A."/>
            <person name="Nagy L.G."/>
            <person name="Floudas D."/>
            <person name="Copeland A."/>
            <person name="Barry K.W."/>
            <person name="Cichocki N."/>
            <person name="Veneault-Fourrey C."/>
            <person name="LaButti K."/>
            <person name="Lindquist E.A."/>
            <person name="Lipzen A."/>
            <person name="Lundell T."/>
            <person name="Morin E."/>
            <person name="Murat C."/>
            <person name="Riley R."/>
            <person name="Ohm R."/>
            <person name="Sun H."/>
            <person name="Tunlid A."/>
            <person name="Henrissat B."/>
            <person name="Grigoriev I.V."/>
            <person name="Hibbett D.S."/>
            <person name="Martin F."/>
        </authorList>
    </citation>
    <scope>NUCLEOTIDE SEQUENCE [LARGE SCALE GENOMIC DNA]</scope>
    <source>
        <strain evidence="2 3">SS14</strain>
    </source>
</reference>
<name>A0A0C9VBB3_SPHS4</name>
<feature type="compositionally biased region" description="Low complexity" evidence="1">
    <location>
        <begin position="159"/>
        <end position="170"/>
    </location>
</feature>
<protein>
    <submittedName>
        <fullName evidence="2">Uncharacterized protein</fullName>
    </submittedName>
</protein>
<sequence>MVRAMRPLAHCTYHLPPLPSRPSPSPPRARGWALRLLAPFWECFAAKWTPGRVPCTHHPTCTYRLPPSLPVSPTRSLRSLAGSTPASPHLGNIALQNGHHGVRHAPAAPTTSRPCLPAPLLAPQSSLAGSTLASTFLGVLCCETVASGMCVRQSPPAPTTSRPPSRSWSWMDGSIPTSSPLEVLRCDRATRACSVCAPSPPAPINLPPRPSRACIGVSRR</sequence>
<evidence type="ECO:0000313" key="2">
    <source>
        <dbReference type="EMBL" id="KIJ34780.1"/>
    </source>
</evidence>
<dbReference type="HOGENOM" id="CLU_1256731_0_0_1"/>
<dbReference type="Proteomes" id="UP000054279">
    <property type="component" value="Unassembled WGS sequence"/>
</dbReference>
<proteinExistence type="predicted"/>
<dbReference type="AlphaFoldDB" id="A0A0C9VBB3"/>
<dbReference type="EMBL" id="KN837196">
    <property type="protein sequence ID" value="KIJ34780.1"/>
    <property type="molecule type" value="Genomic_DNA"/>
</dbReference>
<gene>
    <name evidence="2" type="ORF">M422DRAFT_263137</name>
</gene>
<evidence type="ECO:0000256" key="1">
    <source>
        <dbReference type="SAM" id="MobiDB-lite"/>
    </source>
</evidence>
<feature type="region of interest" description="Disordered" evidence="1">
    <location>
        <begin position="152"/>
        <end position="172"/>
    </location>
</feature>
<keyword evidence="3" id="KW-1185">Reference proteome</keyword>
<evidence type="ECO:0000313" key="3">
    <source>
        <dbReference type="Proteomes" id="UP000054279"/>
    </source>
</evidence>